<dbReference type="InterPro" id="IPR003439">
    <property type="entry name" value="ABC_transporter-like_ATP-bd"/>
</dbReference>
<keyword evidence="1" id="KW-0547">Nucleotide-binding</keyword>
<keyword evidence="2 4" id="KW-0067">ATP-binding</keyword>
<dbReference type="Pfam" id="PF00005">
    <property type="entry name" value="ABC_tran"/>
    <property type="match status" value="1"/>
</dbReference>
<evidence type="ECO:0000313" key="4">
    <source>
        <dbReference type="EMBL" id="MPM47477.1"/>
    </source>
</evidence>
<sequence>MVLQVDDVIKRFNTNLALDCCSLRVEQGEVIGLLGPNGAGKTTCIRSIIGLIGIDEGSITVFGMPQDGKNKTIRSKIGYVTQEITLYEDMSGKDNLAFFASLYGMSKTDIQIRIAEVGRLIGLEGRLGDKVKHYSGGMKRRLNIGCALMHKPALIIMDEPTVGIDPQSRSFILQSVKELAKGGATIIYTSHYIEEVEAVASRIYIMDNGHIIADGTLRDLIARIQGDHFIEVEVRLASEQKRKELLGLGDVKEVALEGNRYTIVVPGGIPILDKVVLCLSEQGLVTINTKQPNLEDVFLTLTGKQLRDEVAS</sequence>
<feature type="domain" description="ABC transporter" evidence="3">
    <location>
        <begin position="3"/>
        <end position="233"/>
    </location>
</feature>
<reference evidence="4" key="1">
    <citation type="submission" date="2019-08" db="EMBL/GenBank/DDBJ databases">
        <authorList>
            <person name="Kucharzyk K."/>
            <person name="Murdoch R.W."/>
            <person name="Higgins S."/>
            <person name="Loffler F."/>
        </authorList>
    </citation>
    <scope>NUCLEOTIDE SEQUENCE</scope>
</reference>
<evidence type="ECO:0000256" key="1">
    <source>
        <dbReference type="ARBA" id="ARBA00022741"/>
    </source>
</evidence>
<comment type="caution">
    <text evidence="4">The sequence shown here is derived from an EMBL/GenBank/DDBJ whole genome shotgun (WGS) entry which is preliminary data.</text>
</comment>
<dbReference type="SUPFAM" id="SSF52540">
    <property type="entry name" value="P-loop containing nucleoside triphosphate hydrolases"/>
    <property type="match status" value="1"/>
</dbReference>
<dbReference type="SMART" id="SM00382">
    <property type="entry name" value="AAA"/>
    <property type="match status" value="1"/>
</dbReference>
<dbReference type="GO" id="GO:0016887">
    <property type="term" value="F:ATP hydrolysis activity"/>
    <property type="evidence" value="ECO:0007669"/>
    <property type="project" value="InterPro"/>
</dbReference>
<dbReference type="PROSITE" id="PS00211">
    <property type="entry name" value="ABC_TRANSPORTER_1"/>
    <property type="match status" value="1"/>
</dbReference>
<evidence type="ECO:0000256" key="2">
    <source>
        <dbReference type="ARBA" id="ARBA00022840"/>
    </source>
</evidence>
<dbReference type="InterPro" id="IPR017871">
    <property type="entry name" value="ABC_transporter-like_CS"/>
</dbReference>
<gene>
    <name evidence="4" type="primary">drrA_25</name>
    <name evidence="4" type="ORF">SDC9_94188</name>
</gene>
<name>A0A645A322_9ZZZZ</name>
<evidence type="ECO:0000259" key="3">
    <source>
        <dbReference type="PROSITE" id="PS50893"/>
    </source>
</evidence>
<dbReference type="GO" id="GO:0005524">
    <property type="term" value="F:ATP binding"/>
    <property type="evidence" value="ECO:0007669"/>
    <property type="project" value="UniProtKB-KW"/>
</dbReference>
<protein>
    <submittedName>
        <fullName evidence="4">Doxorubicin resistance ATP-binding protein DrrA</fullName>
        <ecNumber evidence="4">3.6.3.-</ecNumber>
    </submittedName>
</protein>
<dbReference type="PROSITE" id="PS50893">
    <property type="entry name" value="ABC_TRANSPORTER_2"/>
    <property type="match status" value="1"/>
</dbReference>
<dbReference type="Gene3D" id="3.40.50.300">
    <property type="entry name" value="P-loop containing nucleotide triphosphate hydrolases"/>
    <property type="match status" value="1"/>
</dbReference>
<dbReference type="PANTHER" id="PTHR43582:SF2">
    <property type="entry name" value="LINEARMYCIN RESISTANCE ATP-BINDING PROTEIN LNRL"/>
    <property type="match status" value="1"/>
</dbReference>
<proteinExistence type="predicted"/>
<dbReference type="CDD" id="cd03230">
    <property type="entry name" value="ABC_DR_subfamily_A"/>
    <property type="match status" value="1"/>
</dbReference>
<dbReference type="EC" id="3.6.3.-" evidence="4"/>
<dbReference type="PANTHER" id="PTHR43582">
    <property type="entry name" value="LINEARMYCIN RESISTANCE ATP-BINDING PROTEIN LNRL"/>
    <property type="match status" value="1"/>
</dbReference>
<dbReference type="InterPro" id="IPR027417">
    <property type="entry name" value="P-loop_NTPase"/>
</dbReference>
<organism evidence="4">
    <name type="scientific">bioreactor metagenome</name>
    <dbReference type="NCBI Taxonomy" id="1076179"/>
    <lineage>
        <taxon>unclassified sequences</taxon>
        <taxon>metagenomes</taxon>
        <taxon>ecological metagenomes</taxon>
    </lineage>
</organism>
<dbReference type="AlphaFoldDB" id="A0A645A322"/>
<dbReference type="EMBL" id="VSSQ01011692">
    <property type="protein sequence ID" value="MPM47477.1"/>
    <property type="molecule type" value="Genomic_DNA"/>
</dbReference>
<dbReference type="InterPro" id="IPR003593">
    <property type="entry name" value="AAA+_ATPase"/>
</dbReference>
<keyword evidence="4" id="KW-0378">Hydrolase</keyword>
<accession>A0A645A322</accession>